<reference evidence="2" key="1">
    <citation type="submission" date="2018-02" db="EMBL/GenBank/DDBJ databases">
        <authorList>
            <person name="Hausmann B."/>
        </authorList>
    </citation>
    <scope>NUCLEOTIDE SEQUENCE [LARGE SCALE GENOMIC DNA]</scope>
    <source>
        <strain evidence="2">Peat soil MAG SbA1</strain>
    </source>
</reference>
<dbReference type="EMBL" id="OMOD01000159">
    <property type="protein sequence ID" value="SPF46120.1"/>
    <property type="molecule type" value="Genomic_DNA"/>
</dbReference>
<evidence type="ECO:0008006" key="3">
    <source>
        <dbReference type="Google" id="ProtNLM"/>
    </source>
</evidence>
<evidence type="ECO:0000313" key="1">
    <source>
        <dbReference type="EMBL" id="SPF46120.1"/>
    </source>
</evidence>
<gene>
    <name evidence="1" type="ORF">SBA1_630069</name>
</gene>
<evidence type="ECO:0000313" key="2">
    <source>
        <dbReference type="Proteomes" id="UP000238701"/>
    </source>
</evidence>
<accession>A0A2U3L2Q0</accession>
<proteinExistence type="predicted"/>
<dbReference type="Proteomes" id="UP000238701">
    <property type="component" value="Unassembled WGS sequence"/>
</dbReference>
<sequence>MAIILRIVQQFQSSKRQEFIDLEKQFAVLEHQGILLKGERMSPLASRDPRNTLIWQQRFDNLQAAERALEVFESSAEHAELYDRQKHFMEDTWVESYELLDY</sequence>
<organism evidence="1 2">
    <name type="scientific">Candidatus Sulfotelmatobacter kueseliae</name>
    <dbReference type="NCBI Taxonomy" id="2042962"/>
    <lineage>
        <taxon>Bacteria</taxon>
        <taxon>Pseudomonadati</taxon>
        <taxon>Acidobacteriota</taxon>
        <taxon>Terriglobia</taxon>
        <taxon>Terriglobales</taxon>
        <taxon>Candidatus Korobacteraceae</taxon>
        <taxon>Candidatus Sulfotelmatobacter</taxon>
    </lineage>
</organism>
<dbReference type="AlphaFoldDB" id="A0A2U3L2Q0"/>
<protein>
    <recommendedName>
        <fullName evidence="3">Stress-response A/B barrel domain-containing protein</fullName>
    </recommendedName>
</protein>
<name>A0A2U3L2Q0_9BACT</name>